<dbReference type="AlphaFoldDB" id="A0A6S6T6M9"/>
<evidence type="ECO:0000313" key="1">
    <source>
        <dbReference type="EMBL" id="CAA6816422.1"/>
    </source>
</evidence>
<name>A0A6S6T6M9_9BACT</name>
<protein>
    <submittedName>
        <fullName evidence="1">Uncharacterized protein</fullName>
    </submittedName>
</protein>
<accession>A0A6S6T6M9</accession>
<gene>
    <name evidence="1" type="ORF">HELGO_WM1214</name>
</gene>
<proteinExistence type="predicted"/>
<reference evidence="1" key="1">
    <citation type="submission" date="2020-01" db="EMBL/GenBank/DDBJ databases">
        <authorList>
            <person name="Meier V. D."/>
            <person name="Meier V D."/>
        </authorList>
    </citation>
    <scope>NUCLEOTIDE SEQUENCE</scope>
    <source>
        <strain evidence="1">HLG_WM_MAG_06</strain>
    </source>
</reference>
<sequence length="170" mass="19941">MPFQSFSKSLKKNFKKIINRIKYGDAHRLPLTYLETHSRKPSSYYELPKDIEDKPLEYYKAFPQLSKEILVALFSSIGVRYVPEITIFELQSKTPRKSFEDFCMTFAEEDGLINSFVLNRIIGRLRTMDGLRSEEAFDSRPVYVALTNGNLEEVDRLLNEMNKLKNEKDR</sequence>
<organism evidence="1">
    <name type="scientific">uncultured Sulfurovum sp</name>
    <dbReference type="NCBI Taxonomy" id="269237"/>
    <lineage>
        <taxon>Bacteria</taxon>
        <taxon>Pseudomonadati</taxon>
        <taxon>Campylobacterota</taxon>
        <taxon>Epsilonproteobacteria</taxon>
        <taxon>Campylobacterales</taxon>
        <taxon>Sulfurovaceae</taxon>
        <taxon>Sulfurovum</taxon>
        <taxon>environmental samples</taxon>
    </lineage>
</organism>
<dbReference type="EMBL" id="CACVAP010000086">
    <property type="protein sequence ID" value="CAA6816422.1"/>
    <property type="molecule type" value="Genomic_DNA"/>
</dbReference>